<dbReference type="Pfam" id="PF24924">
    <property type="entry name" value="DUF7745"/>
    <property type="match status" value="1"/>
</dbReference>
<evidence type="ECO:0000313" key="2">
    <source>
        <dbReference type="EMBL" id="MBA0851581.1"/>
    </source>
</evidence>
<accession>A0A7J9KYT3</accession>
<sequence>MFDRLSKGVTPVPAILTETFRSLNACRRAGEGRLIRCVQLILAWFHSHFWKVEKVYYRVFFDNYSPLEELVATPRRDDVSKKNGWRYFRISKMKTLNGEPL</sequence>
<gene>
    <name evidence="2" type="ORF">Goshw_022426</name>
</gene>
<feature type="non-terminal residue" evidence="2">
    <location>
        <position position="101"/>
    </location>
</feature>
<evidence type="ECO:0000259" key="1">
    <source>
        <dbReference type="Pfam" id="PF24924"/>
    </source>
</evidence>
<dbReference type="PANTHER" id="PTHR48200">
    <property type="entry name" value="PROTEIN, PUTATIVE-RELATED"/>
    <property type="match status" value="1"/>
</dbReference>
<dbReference type="Proteomes" id="UP000593576">
    <property type="component" value="Unassembled WGS sequence"/>
</dbReference>
<dbReference type="AlphaFoldDB" id="A0A7J9KYT3"/>
<evidence type="ECO:0000313" key="3">
    <source>
        <dbReference type="Proteomes" id="UP000593576"/>
    </source>
</evidence>
<name>A0A7J9KYT3_GOSSC</name>
<feature type="domain" description="DUF7745" evidence="1">
    <location>
        <begin position="10"/>
        <end position="52"/>
    </location>
</feature>
<protein>
    <recommendedName>
        <fullName evidence="1">DUF7745 domain-containing protein</fullName>
    </recommendedName>
</protein>
<reference evidence="2 3" key="1">
    <citation type="journal article" date="2019" name="Genome Biol. Evol.">
        <title>Insights into the evolution of the New World diploid cottons (Gossypium, subgenus Houzingenia) based on genome sequencing.</title>
        <authorList>
            <person name="Grover C.E."/>
            <person name="Arick M.A. 2nd"/>
            <person name="Thrash A."/>
            <person name="Conover J.L."/>
            <person name="Sanders W.S."/>
            <person name="Peterson D.G."/>
            <person name="Frelichowski J.E."/>
            <person name="Scheffler J.A."/>
            <person name="Scheffler B.E."/>
            <person name="Wendel J.F."/>
        </authorList>
    </citation>
    <scope>NUCLEOTIDE SEQUENCE [LARGE SCALE GENOMIC DNA]</scope>
    <source>
        <strain evidence="2">1</strain>
        <tissue evidence="2">Leaf</tissue>
    </source>
</reference>
<keyword evidence="3" id="KW-1185">Reference proteome</keyword>
<organism evidence="2 3">
    <name type="scientific">Gossypium schwendimanii</name>
    <name type="common">Cotton</name>
    <dbReference type="NCBI Taxonomy" id="34291"/>
    <lineage>
        <taxon>Eukaryota</taxon>
        <taxon>Viridiplantae</taxon>
        <taxon>Streptophyta</taxon>
        <taxon>Embryophyta</taxon>
        <taxon>Tracheophyta</taxon>
        <taxon>Spermatophyta</taxon>
        <taxon>Magnoliopsida</taxon>
        <taxon>eudicotyledons</taxon>
        <taxon>Gunneridae</taxon>
        <taxon>Pentapetalae</taxon>
        <taxon>rosids</taxon>
        <taxon>malvids</taxon>
        <taxon>Malvales</taxon>
        <taxon>Malvaceae</taxon>
        <taxon>Malvoideae</taxon>
        <taxon>Gossypium</taxon>
    </lineage>
</organism>
<dbReference type="OrthoDB" id="1430424at2759"/>
<dbReference type="InterPro" id="IPR056647">
    <property type="entry name" value="DUF7745"/>
</dbReference>
<comment type="caution">
    <text evidence="2">The sequence shown here is derived from an EMBL/GenBank/DDBJ whole genome shotgun (WGS) entry which is preliminary data.</text>
</comment>
<dbReference type="EMBL" id="JABFAF010000003">
    <property type="protein sequence ID" value="MBA0851581.1"/>
    <property type="molecule type" value="Genomic_DNA"/>
</dbReference>
<dbReference type="PANTHER" id="PTHR48200:SF1">
    <property type="entry name" value="AMINOTRANSFERASE-LIKE PLANT MOBILE DOMAIN-CONTAINING PROTEIN"/>
    <property type="match status" value="1"/>
</dbReference>
<proteinExistence type="predicted"/>